<feature type="compositionally biased region" description="Basic residues" evidence="9">
    <location>
        <begin position="340"/>
        <end position="351"/>
    </location>
</feature>
<evidence type="ECO:0000259" key="12">
    <source>
        <dbReference type="Pfam" id="PF00999"/>
    </source>
</evidence>
<dbReference type="PANTHER" id="PTHR10110:SF56">
    <property type="entry name" value="SODIUM_HYDROGEN EXCHANGER 5"/>
    <property type="match status" value="1"/>
</dbReference>
<dbReference type="GO" id="GO:0005886">
    <property type="term" value="C:plasma membrane"/>
    <property type="evidence" value="ECO:0007669"/>
    <property type="project" value="TreeGrafter"/>
</dbReference>
<evidence type="ECO:0000256" key="7">
    <source>
        <dbReference type="ARBA" id="ARBA00023136"/>
    </source>
</evidence>
<dbReference type="GO" id="GO:0051453">
    <property type="term" value="P:regulation of intracellular pH"/>
    <property type="evidence" value="ECO:0007669"/>
    <property type="project" value="TreeGrafter"/>
</dbReference>
<dbReference type="AlphaFoldDB" id="A0A8J6EGD2"/>
<feature type="transmembrane region" description="Helical" evidence="10">
    <location>
        <begin position="143"/>
        <end position="165"/>
    </location>
</feature>
<protein>
    <recommendedName>
        <fullName evidence="12">Cation/H+ exchanger transmembrane domain-containing protein</fullName>
    </recommendedName>
</protein>
<gene>
    <name evidence="13" type="ORF">GDO78_022538</name>
</gene>
<dbReference type="InterPro" id="IPR006153">
    <property type="entry name" value="Cation/H_exchanger_TM"/>
</dbReference>
<evidence type="ECO:0000256" key="1">
    <source>
        <dbReference type="ARBA" id="ARBA00004141"/>
    </source>
</evidence>
<dbReference type="EMBL" id="WNTK01000840">
    <property type="protein sequence ID" value="KAG9468536.1"/>
    <property type="molecule type" value="Genomic_DNA"/>
</dbReference>
<feature type="region of interest" description="Disordered" evidence="9">
    <location>
        <begin position="334"/>
        <end position="363"/>
    </location>
</feature>
<evidence type="ECO:0000256" key="3">
    <source>
        <dbReference type="ARBA" id="ARBA00022692"/>
    </source>
</evidence>
<evidence type="ECO:0000256" key="10">
    <source>
        <dbReference type="SAM" id="Phobius"/>
    </source>
</evidence>
<dbReference type="GO" id="GO:0098719">
    <property type="term" value="P:sodium ion import across plasma membrane"/>
    <property type="evidence" value="ECO:0007669"/>
    <property type="project" value="TreeGrafter"/>
</dbReference>
<keyword evidence="11" id="KW-0732">Signal</keyword>
<dbReference type="PANTHER" id="PTHR10110">
    <property type="entry name" value="SODIUM/HYDROGEN EXCHANGER"/>
    <property type="match status" value="1"/>
</dbReference>
<evidence type="ECO:0000256" key="8">
    <source>
        <dbReference type="ARBA" id="ARBA00023201"/>
    </source>
</evidence>
<name>A0A8J6EGD2_ELECQ</name>
<keyword evidence="14" id="KW-1185">Reference proteome</keyword>
<organism evidence="13 14">
    <name type="scientific">Eleutherodactylus coqui</name>
    <name type="common">Puerto Rican coqui</name>
    <dbReference type="NCBI Taxonomy" id="57060"/>
    <lineage>
        <taxon>Eukaryota</taxon>
        <taxon>Metazoa</taxon>
        <taxon>Chordata</taxon>
        <taxon>Craniata</taxon>
        <taxon>Vertebrata</taxon>
        <taxon>Euteleostomi</taxon>
        <taxon>Amphibia</taxon>
        <taxon>Batrachia</taxon>
        <taxon>Anura</taxon>
        <taxon>Neobatrachia</taxon>
        <taxon>Hyloidea</taxon>
        <taxon>Eleutherodactylidae</taxon>
        <taxon>Eleutherodactylinae</taxon>
        <taxon>Eleutherodactylus</taxon>
        <taxon>Eleutherodactylus</taxon>
    </lineage>
</organism>
<keyword evidence="7 10" id="KW-0472">Membrane</keyword>
<feature type="chain" id="PRO_5035183350" description="Cation/H+ exchanger transmembrane domain-containing protein" evidence="11">
    <location>
        <begin position="18"/>
        <end position="566"/>
    </location>
</feature>
<keyword evidence="2" id="KW-0813">Transport</keyword>
<keyword evidence="8" id="KW-0739">Sodium transport</keyword>
<evidence type="ECO:0000256" key="11">
    <source>
        <dbReference type="SAM" id="SignalP"/>
    </source>
</evidence>
<feature type="signal peptide" evidence="11">
    <location>
        <begin position="1"/>
        <end position="17"/>
    </location>
</feature>
<evidence type="ECO:0000256" key="4">
    <source>
        <dbReference type="ARBA" id="ARBA00022989"/>
    </source>
</evidence>
<feature type="transmembrane region" description="Helical" evidence="10">
    <location>
        <begin position="41"/>
        <end position="59"/>
    </location>
</feature>
<evidence type="ECO:0000256" key="2">
    <source>
        <dbReference type="ARBA" id="ARBA00022448"/>
    </source>
</evidence>
<feature type="transmembrane region" description="Helical" evidence="10">
    <location>
        <begin position="71"/>
        <end position="89"/>
    </location>
</feature>
<evidence type="ECO:0000256" key="6">
    <source>
        <dbReference type="ARBA" id="ARBA00023065"/>
    </source>
</evidence>
<keyword evidence="6" id="KW-0406">Ion transport</keyword>
<dbReference type="Proteomes" id="UP000770717">
    <property type="component" value="Unassembled WGS sequence"/>
</dbReference>
<keyword evidence="3 10" id="KW-0812">Transmembrane</keyword>
<accession>A0A8J6EGD2</accession>
<keyword evidence="4 10" id="KW-1133">Transmembrane helix</keyword>
<feature type="domain" description="Cation/H+ exchanger transmembrane" evidence="12">
    <location>
        <begin position="33"/>
        <end position="192"/>
    </location>
</feature>
<comment type="caution">
    <text evidence="13">The sequence shown here is derived from an EMBL/GenBank/DDBJ whole genome shotgun (WGS) entry which is preliminary data.</text>
</comment>
<feature type="transmembrane region" description="Helical" evidence="10">
    <location>
        <begin position="177"/>
        <end position="196"/>
    </location>
</feature>
<evidence type="ECO:0000313" key="14">
    <source>
        <dbReference type="Proteomes" id="UP000770717"/>
    </source>
</evidence>
<proteinExistence type="predicted"/>
<dbReference type="InterPro" id="IPR018422">
    <property type="entry name" value="Cation/H_exchanger_CPA1"/>
</dbReference>
<comment type="subcellular location">
    <subcellularLocation>
        <location evidence="1">Membrane</location>
        <topology evidence="1">Multi-pass membrane protein</topology>
    </subcellularLocation>
</comment>
<dbReference type="Pfam" id="PF00999">
    <property type="entry name" value="Na_H_Exchanger"/>
    <property type="match status" value="1"/>
</dbReference>
<dbReference type="OrthoDB" id="196264at2759"/>
<keyword evidence="5" id="KW-0915">Sodium</keyword>
<evidence type="ECO:0000313" key="13">
    <source>
        <dbReference type="EMBL" id="KAG9468536.1"/>
    </source>
</evidence>
<dbReference type="GO" id="GO:0015385">
    <property type="term" value="F:sodium:proton antiporter activity"/>
    <property type="evidence" value="ECO:0007669"/>
    <property type="project" value="InterPro"/>
</dbReference>
<reference evidence="13" key="1">
    <citation type="thesis" date="2020" institute="ProQuest LLC" country="789 East Eisenhower Parkway, Ann Arbor, MI, USA">
        <title>Comparative Genomics and Chromosome Evolution.</title>
        <authorList>
            <person name="Mudd A.B."/>
        </authorList>
    </citation>
    <scope>NUCLEOTIDE SEQUENCE</scope>
    <source>
        <strain evidence="13">HN-11 Male</strain>
        <tissue evidence="13">Kidney and liver</tissue>
    </source>
</reference>
<evidence type="ECO:0000256" key="5">
    <source>
        <dbReference type="ARBA" id="ARBA00023053"/>
    </source>
</evidence>
<evidence type="ECO:0000256" key="9">
    <source>
        <dbReference type="SAM" id="MobiDB-lite"/>
    </source>
</evidence>
<dbReference type="GO" id="GO:0015386">
    <property type="term" value="F:potassium:proton antiporter activity"/>
    <property type="evidence" value="ECO:0007669"/>
    <property type="project" value="TreeGrafter"/>
</dbReference>
<dbReference type="Gene3D" id="6.10.140.1330">
    <property type="match status" value="1"/>
</dbReference>
<sequence length="566" mass="63316">MERLLLVLLLPRRPVLCSHHEPEEAESPGGFQVVRWEWHMVQTPYLVAVWILVASLAKIDPQVEAGLMDFLLFGSLISAVDPVAVLAVFEEVHVNETLFIIVFGESLLNDAVTVVLYKVFNAFVEMGPRNVQAGDYVKGVGSFFVVSLGGTAVGLVFAFLLAFITRFTKRVRIIEPLFIFLIVYLAHLTAEMGLTIKPLVKWLKVKRRDHHKPTLSEELHEHGGHIVSPDKLSLPSMPSRASMSETSVTNLLRENGSKACLDLQAIDTVRSGRDREDAVMHHVLKGGLYKPRRMCKASYSRHFMTQDEQERQEKEVFQQNMKRRLESFKSTKHNICSSKSRVKKDGRKKRRTSMEQDSQNARHSRVVNWENTASIVITPDSEDECSDVGIEEDEGITFFARATDETPHNVKISGLLGVCQSPRMIPPSPTMAEKVLPWKGEPDENTVRISSETTKIVPVDLQKSWKQSISSLESISSPPAPDANAKCLRQEICSPPGLQTLPETCSCFPFTSSPSQGTKSRLAPADIQQQELQPLMPPGEVSGLSPVSTRHGCKTRRLQIHRTSKI</sequence>